<evidence type="ECO:0000256" key="11">
    <source>
        <dbReference type="ARBA" id="ARBA00051693"/>
    </source>
</evidence>
<dbReference type="Proteomes" id="UP000230066">
    <property type="component" value="Unassembled WGS sequence"/>
</dbReference>
<feature type="compositionally biased region" description="Polar residues" evidence="13">
    <location>
        <begin position="8"/>
        <end position="33"/>
    </location>
</feature>
<dbReference type="Gene3D" id="1.10.510.10">
    <property type="entry name" value="Transferase(Phosphotransferase) domain 1"/>
    <property type="match status" value="1"/>
</dbReference>
<dbReference type="GO" id="GO:0005524">
    <property type="term" value="F:ATP binding"/>
    <property type="evidence" value="ECO:0007669"/>
    <property type="project" value="UniProtKB-UniRule"/>
</dbReference>
<dbReference type="EMBL" id="JXXN02000650">
    <property type="protein sequence ID" value="THD26716.1"/>
    <property type="molecule type" value="Genomic_DNA"/>
</dbReference>
<dbReference type="GO" id="GO:0004713">
    <property type="term" value="F:protein tyrosine kinase activity"/>
    <property type="evidence" value="ECO:0007669"/>
    <property type="project" value="UniProtKB-KW"/>
</dbReference>
<feature type="compositionally biased region" description="Polar residues" evidence="13">
    <location>
        <begin position="458"/>
        <end position="478"/>
    </location>
</feature>
<feature type="binding site" evidence="12">
    <location>
        <position position="127"/>
    </location>
    <ligand>
        <name>ATP</name>
        <dbReference type="ChEBI" id="CHEBI:30616"/>
    </ligand>
</feature>
<feature type="domain" description="Protein kinase" evidence="14">
    <location>
        <begin position="98"/>
        <end position="392"/>
    </location>
</feature>
<proteinExistence type="inferred from homology"/>
<dbReference type="InterPro" id="IPR050915">
    <property type="entry name" value="MAP_kinase_kinase"/>
</dbReference>
<evidence type="ECO:0000256" key="13">
    <source>
        <dbReference type="SAM" id="MobiDB-lite"/>
    </source>
</evidence>
<reference evidence="15" key="1">
    <citation type="submission" date="2019-03" db="EMBL/GenBank/DDBJ databases">
        <title>Improved annotation for the trematode Fasciola hepatica.</title>
        <authorList>
            <person name="Choi Y.-J."/>
            <person name="Martin J."/>
            <person name="Mitreva M."/>
        </authorList>
    </citation>
    <scope>NUCLEOTIDE SEQUENCE [LARGE SCALE GENOMIC DNA]</scope>
</reference>
<keyword evidence="5 12" id="KW-0067">ATP-binding</keyword>
<name>A0A4E0RGQ6_FASHE</name>
<comment type="similarity">
    <text evidence="7">Belongs to the protein kinase superfamily. STE Ser/Thr protein kinase family. MAP kinase kinase subfamily.</text>
</comment>
<feature type="region of interest" description="Disordered" evidence="13">
    <location>
        <begin position="457"/>
        <end position="484"/>
    </location>
</feature>
<evidence type="ECO:0000256" key="1">
    <source>
        <dbReference type="ARBA" id="ARBA00022527"/>
    </source>
</evidence>
<dbReference type="GO" id="GO:0004708">
    <property type="term" value="F:MAP kinase kinase activity"/>
    <property type="evidence" value="ECO:0007669"/>
    <property type="project" value="UniProtKB-EC"/>
</dbReference>
<dbReference type="InterPro" id="IPR017441">
    <property type="entry name" value="Protein_kinase_ATP_BS"/>
</dbReference>
<gene>
    <name evidence="15" type="ORF">D915_002477</name>
</gene>
<feature type="region of interest" description="Disordered" evidence="13">
    <location>
        <begin position="69"/>
        <end position="89"/>
    </location>
</feature>
<dbReference type="Gene3D" id="3.30.200.20">
    <property type="entry name" value="Phosphorylase Kinase, domain 1"/>
    <property type="match status" value="1"/>
</dbReference>
<feature type="compositionally biased region" description="Polar residues" evidence="13">
    <location>
        <begin position="69"/>
        <end position="82"/>
    </location>
</feature>
<dbReference type="SUPFAM" id="SSF56112">
    <property type="entry name" value="Protein kinase-like (PK-like)"/>
    <property type="match status" value="1"/>
</dbReference>
<accession>A0A4E0RGQ6</accession>
<dbReference type="GO" id="GO:0004674">
    <property type="term" value="F:protein serine/threonine kinase activity"/>
    <property type="evidence" value="ECO:0007669"/>
    <property type="project" value="UniProtKB-KW"/>
</dbReference>
<evidence type="ECO:0000313" key="16">
    <source>
        <dbReference type="Proteomes" id="UP000230066"/>
    </source>
</evidence>
<evidence type="ECO:0000256" key="12">
    <source>
        <dbReference type="PROSITE-ProRule" id="PRU10141"/>
    </source>
</evidence>
<evidence type="ECO:0000256" key="4">
    <source>
        <dbReference type="ARBA" id="ARBA00022777"/>
    </source>
</evidence>
<keyword evidence="3 12" id="KW-0547">Nucleotide-binding</keyword>
<evidence type="ECO:0000256" key="6">
    <source>
        <dbReference type="ARBA" id="ARBA00023137"/>
    </source>
</evidence>
<dbReference type="InterPro" id="IPR011009">
    <property type="entry name" value="Kinase-like_dom_sf"/>
</dbReference>
<dbReference type="Pfam" id="PF00069">
    <property type="entry name" value="Pkinase"/>
    <property type="match status" value="1"/>
</dbReference>
<sequence length="484" mass="52903">MQPAGRNEPTQNLVNNNRTPMPQSEFSNGNSNIPCSSDLSATVQLSPNSSSGCDLVSCASRGIKSASIQQRLTDSSSSTGEVDTTHRRPGLEFNANDITLLSELGRGNGGVVSKTQHKLTGFLMARKTFALDMKTSVRAQIFRDLQILYECSSPFIVEYYGAFHWDGTISIYSEYMDAGGLDTLLASVGRFPEPIIIQIAHAIVQGLLYLWQDLHIVHRNLKPSNVLVGRNGSVKLCDFVVSMSLMETLASAFVGMRTYMAPERLAGELYTSLSDVWSLGLTLTELAVGHYPIPAMDPVDFVRAFAPDLESNMAEHLKAARSGEPLPALREVSNRLMGIFELFAYVVEQPAPRLPAYCFSTGFIHLVHECLQKEPSDRLSIELLATQILPQLVLSTMEETCDLSSSSDADSVDGIQLTAHVSIQGYLRGIFARQQAEAIDAVALAVAEDFDSDPLTDNVDQSWISENPNQLTSSNKPVMSTVDK</sequence>
<comment type="catalytic activity">
    <reaction evidence="11">
        <text>L-tyrosyl-[protein] + ATP = O-phospho-L-tyrosyl-[protein] + ADP + H(+)</text>
        <dbReference type="Rhea" id="RHEA:10596"/>
        <dbReference type="Rhea" id="RHEA-COMP:10136"/>
        <dbReference type="Rhea" id="RHEA-COMP:20101"/>
        <dbReference type="ChEBI" id="CHEBI:15378"/>
        <dbReference type="ChEBI" id="CHEBI:30616"/>
        <dbReference type="ChEBI" id="CHEBI:46858"/>
        <dbReference type="ChEBI" id="CHEBI:61978"/>
        <dbReference type="ChEBI" id="CHEBI:456216"/>
        <dbReference type="EC" id="2.7.12.2"/>
    </reaction>
</comment>
<evidence type="ECO:0000256" key="5">
    <source>
        <dbReference type="ARBA" id="ARBA00022840"/>
    </source>
</evidence>
<dbReference type="PROSITE" id="PS50011">
    <property type="entry name" value="PROTEIN_KINASE_DOM"/>
    <property type="match status" value="1"/>
</dbReference>
<evidence type="ECO:0000259" key="14">
    <source>
        <dbReference type="PROSITE" id="PS50011"/>
    </source>
</evidence>
<dbReference type="InterPro" id="IPR000719">
    <property type="entry name" value="Prot_kinase_dom"/>
</dbReference>
<keyword evidence="1" id="KW-0723">Serine/threonine-protein kinase</keyword>
<keyword evidence="2" id="KW-0808">Transferase</keyword>
<dbReference type="PROSITE" id="PS00107">
    <property type="entry name" value="PROTEIN_KINASE_ATP"/>
    <property type="match status" value="1"/>
</dbReference>
<dbReference type="AlphaFoldDB" id="A0A4E0RGQ6"/>
<evidence type="ECO:0000256" key="3">
    <source>
        <dbReference type="ARBA" id="ARBA00022741"/>
    </source>
</evidence>
<evidence type="ECO:0000256" key="8">
    <source>
        <dbReference type="ARBA" id="ARBA00038999"/>
    </source>
</evidence>
<keyword evidence="4 15" id="KW-0418">Kinase</keyword>
<protein>
    <recommendedName>
        <fullName evidence="8">mitogen-activated protein kinase kinase</fullName>
        <ecNumber evidence="8">2.7.12.2</ecNumber>
    </recommendedName>
</protein>
<keyword evidence="6" id="KW-0829">Tyrosine-protein kinase</keyword>
<dbReference type="EC" id="2.7.12.2" evidence="8"/>
<comment type="catalytic activity">
    <reaction evidence="9">
        <text>L-seryl-[protein] + ATP = O-phospho-L-seryl-[protein] + ADP + H(+)</text>
        <dbReference type="Rhea" id="RHEA:17989"/>
        <dbReference type="Rhea" id="RHEA-COMP:9863"/>
        <dbReference type="Rhea" id="RHEA-COMP:11604"/>
        <dbReference type="ChEBI" id="CHEBI:15378"/>
        <dbReference type="ChEBI" id="CHEBI:29999"/>
        <dbReference type="ChEBI" id="CHEBI:30616"/>
        <dbReference type="ChEBI" id="CHEBI:83421"/>
        <dbReference type="ChEBI" id="CHEBI:456216"/>
        <dbReference type="EC" id="2.7.12.2"/>
    </reaction>
</comment>
<organism evidence="15 16">
    <name type="scientific">Fasciola hepatica</name>
    <name type="common">Liver fluke</name>
    <dbReference type="NCBI Taxonomy" id="6192"/>
    <lineage>
        <taxon>Eukaryota</taxon>
        <taxon>Metazoa</taxon>
        <taxon>Spiralia</taxon>
        <taxon>Lophotrochozoa</taxon>
        <taxon>Platyhelminthes</taxon>
        <taxon>Trematoda</taxon>
        <taxon>Digenea</taxon>
        <taxon>Plagiorchiida</taxon>
        <taxon>Echinostomata</taxon>
        <taxon>Echinostomatoidea</taxon>
        <taxon>Fasciolidae</taxon>
        <taxon>Fasciola</taxon>
    </lineage>
</organism>
<dbReference type="PANTHER" id="PTHR47448">
    <property type="entry name" value="DUAL SPECIFICITY MITOGEN-ACTIVATED PROTEIN KINASE KINASE DSOR1-LIKE PROTEIN"/>
    <property type="match status" value="1"/>
</dbReference>
<feature type="region of interest" description="Disordered" evidence="13">
    <location>
        <begin position="1"/>
        <end position="33"/>
    </location>
</feature>
<evidence type="ECO:0000313" key="15">
    <source>
        <dbReference type="EMBL" id="THD26716.1"/>
    </source>
</evidence>
<evidence type="ECO:0000256" key="9">
    <source>
        <dbReference type="ARBA" id="ARBA00049014"/>
    </source>
</evidence>
<dbReference type="PANTHER" id="PTHR47448:SF1">
    <property type="entry name" value="SERINE_THREONINE-PROTEIN KINASE STE7 HOMOLOG"/>
    <property type="match status" value="1"/>
</dbReference>
<keyword evidence="16" id="KW-1185">Reference proteome</keyword>
<evidence type="ECO:0000256" key="2">
    <source>
        <dbReference type="ARBA" id="ARBA00022679"/>
    </source>
</evidence>
<comment type="caution">
    <text evidence="15">The sequence shown here is derived from an EMBL/GenBank/DDBJ whole genome shotgun (WGS) entry which is preliminary data.</text>
</comment>
<comment type="catalytic activity">
    <reaction evidence="10">
        <text>L-threonyl-[protein] + ATP = O-phospho-L-threonyl-[protein] + ADP + H(+)</text>
        <dbReference type="Rhea" id="RHEA:46608"/>
        <dbReference type="Rhea" id="RHEA-COMP:11060"/>
        <dbReference type="Rhea" id="RHEA-COMP:11605"/>
        <dbReference type="ChEBI" id="CHEBI:15378"/>
        <dbReference type="ChEBI" id="CHEBI:30013"/>
        <dbReference type="ChEBI" id="CHEBI:30616"/>
        <dbReference type="ChEBI" id="CHEBI:61977"/>
        <dbReference type="ChEBI" id="CHEBI:456216"/>
        <dbReference type="EC" id="2.7.12.2"/>
    </reaction>
</comment>
<evidence type="ECO:0000256" key="10">
    <source>
        <dbReference type="ARBA" id="ARBA00049299"/>
    </source>
</evidence>
<evidence type="ECO:0000256" key="7">
    <source>
        <dbReference type="ARBA" id="ARBA00038035"/>
    </source>
</evidence>